<keyword evidence="2 6" id="KW-0489">Methyltransferase</keyword>
<dbReference type="InterPro" id="IPR002941">
    <property type="entry name" value="DNA_methylase_N4/N6"/>
</dbReference>
<evidence type="ECO:0000259" key="5">
    <source>
        <dbReference type="Pfam" id="PF01555"/>
    </source>
</evidence>
<evidence type="ECO:0000256" key="4">
    <source>
        <dbReference type="RuleBase" id="RU362026"/>
    </source>
</evidence>
<organism evidence="6 7">
    <name type="scientific">Parabacteroides distasonis</name>
    <dbReference type="NCBI Taxonomy" id="823"/>
    <lineage>
        <taxon>Bacteria</taxon>
        <taxon>Pseudomonadati</taxon>
        <taxon>Bacteroidota</taxon>
        <taxon>Bacteroidia</taxon>
        <taxon>Bacteroidales</taxon>
        <taxon>Tannerellaceae</taxon>
        <taxon>Parabacteroides</taxon>
    </lineage>
</organism>
<dbReference type="EMBL" id="WKLT01000035">
    <property type="protein sequence ID" value="MRY60464.1"/>
    <property type="molecule type" value="Genomic_DNA"/>
</dbReference>
<dbReference type="Gene3D" id="3.40.50.150">
    <property type="entry name" value="Vaccinia Virus protein VP39"/>
    <property type="match status" value="1"/>
</dbReference>
<dbReference type="PROSITE" id="PS00092">
    <property type="entry name" value="N6_MTASE"/>
    <property type="match status" value="1"/>
</dbReference>
<feature type="domain" description="DNA methylase N-4/N-6" evidence="5">
    <location>
        <begin position="31"/>
        <end position="343"/>
    </location>
</feature>
<keyword evidence="3 6" id="KW-0808">Transferase</keyword>
<dbReference type="GO" id="GO:0008170">
    <property type="term" value="F:N-methyltransferase activity"/>
    <property type="evidence" value="ECO:0007669"/>
    <property type="project" value="InterPro"/>
</dbReference>
<accession>A0A7K0GMV2</accession>
<name>A0A7K0GMV2_PARDI</name>
<dbReference type="Proteomes" id="UP000463337">
    <property type="component" value="Unassembled WGS sequence"/>
</dbReference>
<evidence type="ECO:0000313" key="7">
    <source>
        <dbReference type="Proteomes" id="UP000463337"/>
    </source>
</evidence>
<dbReference type="GO" id="GO:0003677">
    <property type="term" value="F:DNA binding"/>
    <property type="evidence" value="ECO:0007669"/>
    <property type="project" value="InterPro"/>
</dbReference>
<dbReference type="SUPFAM" id="SSF53335">
    <property type="entry name" value="S-adenosyl-L-methionine-dependent methyltransferases"/>
    <property type="match status" value="1"/>
</dbReference>
<sequence length="359" mass="41646">MTQKKLEPRKNITVFNADCSQLLKTLPDNSVDLIATDPPYFRVKQDAWDNQWDDEAEFLAWLDDILFDLWRVLKPSGSLYLFCSDRLAARTEVLIAERFNVLNHIVWRKENGVHKRHRKEGLRRFCPQTERIIFAEHYGAEGFAKGRAGYAEKCRELKAQVFEPLIAYFREAKERAGVSSKAVNEATSTQMCSHWFTSSQWKLPTREQYEALQRLFSDHADGLNKDHQQLTEEYGQLHRTYVELRRDYDDLRVQYEQLRRPFGVTADVPYTDAWDFDPVQYYPGKHPCEKPLPLMRHIVSTSAREGMVVLDPFMGSGATAKACIELGCHFVGVEMDDDIFSATAKSLAEYKTEEEQKDI</sequence>
<comment type="similarity">
    <text evidence="1 4">Belongs to the N(4)/N(6)-methyltransferase family.</text>
</comment>
<reference evidence="6 7" key="1">
    <citation type="journal article" date="2019" name="Nat. Med.">
        <title>A library of human gut bacterial isolates paired with longitudinal multiomics data enables mechanistic microbiome research.</title>
        <authorList>
            <person name="Poyet M."/>
            <person name="Groussin M."/>
            <person name="Gibbons S.M."/>
            <person name="Avila-Pacheco J."/>
            <person name="Jiang X."/>
            <person name="Kearney S.M."/>
            <person name="Perrotta A.R."/>
            <person name="Berdy B."/>
            <person name="Zhao S."/>
            <person name="Lieberman T.D."/>
            <person name="Swanson P.K."/>
            <person name="Smith M."/>
            <person name="Roesemann S."/>
            <person name="Alexander J.E."/>
            <person name="Rich S.A."/>
            <person name="Livny J."/>
            <person name="Vlamakis H."/>
            <person name="Clish C."/>
            <person name="Bullock K."/>
            <person name="Deik A."/>
            <person name="Scott J."/>
            <person name="Pierce K.A."/>
            <person name="Xavier R.J."/>
            <person name="Alm E.J."/>
        </authorList>
    </citation>
    <scope>NUCLEOTIDE SEQUENCE [LARGE SCALE GENOMIC DNA]</scope>
    <source>
        <strain evidence="6 7">BIOML-A41</strain>
    </source>
</reference>
<dbReference type="Pfam" id="PF01555">
    <property type="entry name" value="N6_N4_Mtase"/>
    <property type="match status" value="1"/>
</dbReference>
<proteinExistence type="inferred from homology"/>
<evidence type="ECO:0000256" key="3">
    <source>
        <dbReference type="ARBA" id="ARBA00022679"/>
    </source>
</evidence>
<dbReference type="EC" id="2.1.1.-" evidence="4"/>
<dbReference type="CDD" id="cd02440">
    <property type="entry name" value="AdoMet_MTases"/>
    <property type="match status" value="1"/>
</dbReference>
<dbReference type="InterPro" id="IPR001091">
    <property type="entry name" value="RM_Methyltransferase"/>
</dbReference>
<dbReference type="AlphaFoldDB" id="A0A7K0GMV2"/>
<dbReference type="GO" id="GO:0032259">
    <property type="term" value="P:methylation"/>
    <property type="evidence" value="ECO:0007669"/>
    <property type="project" value="UniProtKB-KW"/>
</dbReference>
<dbReference type="InterPro" id="IPR029063">
    <property type="entry name" value="SAM-dependent_MTases_sf"/>
</dbReference>
<evidence type="ECO:0000256" key="2">
    <source>
        <dbReference type="ARBA" id="ARBA00022603"/>
    </source>
</evidence>
<evidence type="ECO:0000313" key="6">
    <source>
        <dbReference type="EMBL" id="MRY60464.1"/>
    </source>
</evidence>
<protein>
    <recommendedName>
        <fullName evidence="4">Methyltransferase</fullName>
        <ecNumber evidence="4">2.1.1.-</ecNumber>
    </recommendedName>
</protein>
<gene>
    <name evidence="6" type="ORF">GKD59_21685</name>
</gene>
<dbReference type="RefSeq" id="WP_154398286.1">
    <property type="nucleotide sequence ID" value="NZ_WKLT01000035.1"/>
</dbReference>
<dbReference type="PRINTS" id="PR00508">
    <property type="entry name" value="S21N4MTFRASE"/>
</dbReference>
<comment type="caution">
    <text evidence="6">The sequence shown here is derived from an EMBL/GenBank/DDBJ whole genome shotgun (WGS) entry which is preliminary data.</text>
</comment>
<evidence type="ECO:0000256" key="1">
    <source>
        <dbReference type="ARBA" id="ARBA00006594"/>
    </source>
</evidence>
<dbReference type="InterPro" id="IPR002052">
    <property type="entry name" value="DNA_methylase_N6_adenine_CS"/>
</dbReference>